<gene>
    <name evidence="1" type="ORF">CISIN_1g0424792mg</name>
</gene>
<evidence type="ECO:0000313" key="1">
    <source>
        <dbReference type="EMBL" id="KDO36931.1"/>
    </source>
</evidence>
<proteinExistence type="predicted"/>
<feature type="non-terminal residue" evidence="1">
    <location>
        <position position="1"/>
    </location>
</feature>
<name>A0A067DE59_CITSI</name>
<reference evidence="1 2" key="1">
    <citation type="submission" date="2014-04" db="EMBL/GenBank/DDBJ databases">
        <authorList>
            <consortium name="International Citrus Genome Consortium"/>
            <person name="Gmitter F."/>
            <person name="Chen C."/>
            <person name="Farmerie W."/>
            <person name="Harkins T."/>
            <person name="Desany B."/>
            <person name="Mohiuddin M."/>
            <person name="Kodira C."/>
            <person name="Borodovsky M."/>
            <person name="Lomsadze A."/>
            <person name="Burns P."/>
            <person name="Jenkins J."/>
            <person name="Prochnik S."/>
            <person name="Shu S."/>
            <person name="Chapman J."/>
            <person name="Pitluck S."/>
            <person name="Schmutz J."/>
            <person name="Rokhsar D."/>
        </authorList>
    </citation>
    <scope>NUCLEOTIDE SEQUENCE</scope>
</reference>
<dbReference type="Proteomes" id="UP000027120">
    <property type="component" value="Unassembled WGS sequence"/>
</dbReference>
<feature type="non-terminal residue" evidence="1">
    <location>
        <position position="17"/>
    </location>
</feature>
<protein>
    <submittedName>
        <fullName evidence="1">Uncharacterized protein</fullName>
    </submittedName>
</protein>
<dbReference type="AlphaFoldDB" id="A0A067DE59"/>
<dbReference type="EMBL" id="KK792572">
    <property type="protein sequence ID" value="KDO36931.1"/>
    <property type="molecule type" value="Genomic_DNA"/>
</dbReference>
<accession>A0A067DE59</accession>
<keyword evidence="2" id="KW-1185">Reference proteome</keyword>
<sequence>KLSQDGKGLSEKNTFCQ</sequence>
<evidence type="ECO:0000313" key="2">
    <source>
        <dbReference type="Proteomes" id="UP000027120"/>
    </source>
</evidence>
<organism evidence="1 2">
    <name type="scientific">Citrus sinensis</name>
    <name type="common">Sweet orange</name>
    <name type="synonym">Citrus aurantium var. sinensis</name>
    <dbReference type="NCBI Taxonomy" id="2711"/>
    <lineage>
        <taxon>Eukaryota</taxon>
        <taxon>Viridiplantae</taxon>
        <taxon>Streptophyta</taxon>
        <taxon>Embryophyta</taxon>
        <taxon>Tracheophyta</taxon>
        <taxon>Spermatophyta</taxon>
        <taxon>Magnoliopsida</taxon>
        <taxon>eudicotyledons</taxon>
        <taxon>Gunneridae</taxon>
        <taxon>Pentapetalae</taxon>
        <taxon>rosids</taxon>
        <taxon>malvids</taxon>
        <taxon>Sapindales</taxon>
        <taxon>Rutaceae</taxon>
        <taxon>Aurantioideae</taxon>
        <taxon>Citrus</taxon>
    </lineage>
</organism>